<evidence type="ECO:0000256" key="13">
    <source>
        <dbReference type="ARBA" id="ARBA00032850"/>
    </source>
</evidence>
<dbReference type="Pfam" id="PF13180">
    <property type="entry name" value="PDZ_2"/>
    <property type="match status" value="1"/>
</dbReference>
<evidence type="ECO:0000256" key="2">
    <source>
        <dbReference type="ARBA" id="ARBA00004418"/>
    </source>
</evidence>
<dbReference type="CDD" id="cd10839">
    <property type="entry name" value="cpPDZ1_DegP-like"/>
    <property type="match status" value="1"/>
</dbReference>
<comment type="catalytic activity">
    <reaction evidence="1">
        <text>Acts on substrates that are at least partially unfolded. The cleavage site P1 residue is normally between a pair of hydrophobic residues, such as Val-|-Val.</text>
        <dbReference type="EC" id="3.4.21.107"/>
    </reaction>
</comment>
<evidence type="ECO:0000256" key="12">
    <source>
        <dbReference type="ARBA" id="ARBA00023016"/>
    </source>
</evidence>
<dbReference type="SUPFAM" id="SSF50156">
    <property type="entry name" value="PDZ domain-like"/>
    <property type="match status" value="2"/>
</dbReference>
<evidence type="ECO:0000256" key="15">
    <source>
        <dbReference type="SAM" id="Phobius"/>
    </source>
</evidence>
<dbReference type="RefSeq" id="WP_012321448.1">
    <property type="nucleotide sequence ID" value="NZ_BJXP01000018.1"/>
</dbReference>
<dbReference type="Gene3D" id="2.30.42.10">
    <property type="match status" value="2"/>
</dbReference>
<accession>A0ABV2NGM3</accession>
<name>A0ABV2NGM3_9HYPH</name>
<dbReference type="PANTHER" id="PTHR22939">
    <property type="entry name" value="SERINE PROTEASE FAMILY S1C HTRA-RELATED"/>
    <property type="match status" value="1"/>
</dbReference>
<dbReference type="Gene3D" id="2.40.10.120">
    <property type="match status" value="1"/>
</dbReference>
<dbReference type="InterPro" id="IPR009003">
    <property type="entry name" value="Peptidase_S1_PA"/>
</dbReference>
<feature type="transmembrane region" description="Helical" evidence="15">
    <location>
        <begin position="25"/>
        <end position="47"/>
    </location>
</feature>
<evidence type="ECO:0000256" key="6">
    <source>
        <dbReference type="ARBA" id="ARBA00022670"/>
    </source>
</evidence>
<keyword evidence="11" id="KW-0720">Serine protease</keyword>
<dbReference type="Proteomes" id="UP001549119">
    <property type="component" value="Unassembled WGS sequence"/>
</dbReference>
<evidence type="ECO:0000256" key="5">
    <source>
        <dbReference type="ARBA" id="ARBA00013958"/>
    </source>
</evidence>
<evidence type="ECO:0000313" key="17">
    <source>
        <dbReference type="EMBL" id="MET3865625.1"/>
    </source>
</evidence>
<feature type="region of interest" description="Disordered" evidence="14">
    <location>
        <begin position="105"/>
        <end position="126"/>
    </location>
</feature>
<keyword evidence="9" id="KW-0574">Periplasm</keyword>
<keyword evidence="15" id="KW-0812">Transmembrane</keyword>
<gene>
    <name evidence="17" type="ORF">ABIC20_002934</name>
</gene>
<keyword evidence="10 17" id="KW-0378">Hydrolase</keyword>
<evidence type="ECO:0000256" key="4">
    <source>
        <dbReference type="ARBA" id="ARBA00013035"/>
    </source>
</evidence>
<keyword evidence="18" id="KW-1185">Reference proteome</keyword>
<keyword evidence="15" id="KW-0472">Membrane</keyword>
<feature type="domain" description="PDZ" evidence="16">
    <location>
        <begin position="294"/>
        <end position="386"/>
    </location>
</feature>
<dbReference type="EMBL" id="JBEPNW010000002">
    <property type="protein sequence ID" value="MET3865625.1"/>
    <property type="molecule type" value="Genomic_DNA"/>
</dbReference>
<dbReference type="PRINTS" id="PR00834">
    <property type="entry name" value="PROTEASES2C"/>
</dbReference>
<dbReference type="PANTHER" id="PTHR22939:SF130">
    <property type="entry name" value="PERIPLASMIC SERINE ENDOPROTEASE DEGP-LIKE-RELATED"/>
    <property type="match status" value="1"/>
</dbReference>
<evidence type="ECO:0000259" key="16">
    <source>
        <dbReference type="PROSITE" id="PS50106"/>
    </source>
</evidence>
<evidence type="ECO:0000256" key="9">
    <source>
        <dbReference type="ARBA" id="ARBA00022764"/>
    </source>
</evidence>
<sequence>MHPVASAPEALFGRAPAQPRSRARALMASILIGASVSVSVAAAALPVPAFAKGPASLADLAEQVTDAVVNISASTTVEARAGRAGPQVPPGTPFEDLFEEFFNRRGGRGGGGGDSDGPRQQRKSNSLGSGFIIDSAGLVVTNNHVIGDANDIQVILHDGTKLKAEIVGKDSKIDLAVLRVKPPADRTLKAVPFGDSDKMRPGDWVIAIGNPFGLGGSVSAGIVSARGRNIESGPYDNYIQTDAAINKGNSGGPLFNMDGEVIGINTAILSPTGGSVGIGFAVPSGTAKPVIDQLRDFGEVRRGWLGVRIQNVDDTTAEALNLKGGARGALVAGVDEKGPAKTAGIEVGDVILKFNGAPVKASGDLPRIVASTPVGQKVDVVVMRKGEEVTKPVTLGRLEDSDKPQLANLRQPEPESATRQALGLNLSGMTDELRKKYSIKDTVKGVVVTRVDPNSTAADKRIQPGEVIVEVGQEAVSTPAEVTKRIDALKKDGRKSVLLLVAGATGDVRFVAVGLD</sequence>
<keyword evidence="8" id="KW-0677">Repeat</keyword>
<dbReference type="NCBIfam" id="TIGR02037">
    <property type="entry name" value="degP_htrA_DO"/>
    <property type="match status" value="1"/>
</dbReference>
<comment type="subcellular location">
    <subcellularLocation>
        <location evidence="2">Periplasm</location>
    </subcellularLocation>
</comment>
<dbReference type="GeneID" id="6140595"/>
<organism evidence="17 18">
    <name type="scientific">Methylobacterium radiotolerans</name>
    <dbReference type="NCBI Taxonomy" id="31998"/>
    <lineage>
        <taxon>Bacteria</taxon>
        <taxon>Pseudomonadati</taxon>
        <taxon>Pseudomonadota</taxon>
        <taxon>Alphaproteobacteria</taxon>
        <taxon>Hyphomicrobiales</taxon>
        <taxon>Methylobacteriaceae</taxon>
        <taxon>Methylobacterium</taxon>
    </lineage>
</organism>
<proteinExistence type="inferred from homology"/>
<comment type="caution">
    <text evidence="17">The sequence shown here is derived from an EMBL/GenBank/DDBJ whole genome shotgun (WGS) entry which is preliminary data.</text>
</comment>
<dbReference type="Pfam" id="PF13365">
    <property type="entry name" value="Trypsin_2"/>
    <property type="match status" value="1"/>
</dbReference>
<evidence type="ECO:0000256" key="14">
    <source>
        <dbReference type="SAM" id="MobiDB-lite"/>
    </source>
</evidence>
<dbReference type="InterPro" id="IPR036034">
    <property type="entry name" value="PDZ_sf"/>
</dbReference>
<dbReference type="Pfam" id="PF00595">
    <property type="entry name" value="PDZ"/>
    <property type="match status" value="1"/>
</dbReference>
<keyword evidence="12" id="KW-0346">Stress response</keyword>
<dbReference type="InterPro" id="IPR001478">
    <property type="entry name" value="PDZ"/>
</dbReference>
<dbReference type="PROSITE" id="PS50106">
    <property type="entry name" value="PDZ"/>
    <property type="match status" value="2"/>
</dbReference>
<evidence type="ECO:0000256" key="10">
    <source>
        <dbReference type="ARBA" id="ARBA00022801"/>
    </source>
</evidence>
<keyword evidence="15" id="KW-1133">Transmembrane helix</keyword>
<evidence type="ECO:0000256" key="7">
    <source>
        <dbReference type="ARBA" id="ARBA00022729"/>
    </source>
</evidence>
<dbReference type="GO" id="GO:0008233">
    <property type="term" value="F:peptidase activity"/>
    <property type="evidence" value="ECO:0007669"/>
    <property type="project" value="UniProtKB-KW"/>
</dbReference>
<dbReference type="SUPFAM" id="SSF50494">
    <property type="entry name" value="Trypsin-like serine proteases"/>
    <property type="match status" value="1"/>
</dbReference>
<evidence type="ECO:0000256" key="11">
    <source>
        <dbReference type="ARBA" id="ARBA00022825"/>
    </source>
</evidence>
<dbReference type="EC" id="3.4.21.107" evidence="4"/>
<feature type="region of interest" description="Disordered" evidence="14">
    <location>
        <begin position="399"/>
        <end position="419"/>
    </location>
</feature>
<evidence type="ECO:0000313" key="18">
    <source>
        <dbReference type="Proteomes" id="UP001549119"/>
    </source>
</evidence>
<dbReference type="SMART" id="SM00228">
    <property type="entry name" value="PDZ"/>
    <property type="match status" value="2"/>
</dbReference>
<dbReference type="InterPro" id="IPR011782">
    <property type="entry name" value="Pept_S1C_Do"/>
</dbReference>
<feature type="domain" description="PDZ" evidence="16">
    <location>
        <begin position="406"/>
        <end position="504"/>
    </location>
</feature>
<evidence type="ECO:0000256" key="1">
    <source>
        <dbReference type="ARBA" id="ARBA00001772"/>
    </source>
</evidence>
<keyword evidence="7" id="KW-0732">Signal</keyword>
<dbReference type="InterPro" id="IPR001940">
    <property type="entry name" value="Peptidase_S1C"/>
</dbReference>
<comment type="similarity">
    <text evidence="3">Belongs to the peptidase S1C family.</text>
</comment>
<protein>
    <recommendedName>
        <fullName evidence="5">Probable periplasmic serine endoprotease DegP-like</fullName>
        <ecNumber evidence="4">3.4.21.107</ecNumber>
    </recommendedName>
    <alternativeName>
        <fullName evidence="13">Protease Do</fullName>
    </alternativeName>
</protein>
<keyword evidence="6 17" id="KW-0645">Protease</keyword>
<dbReference type="GO" id="GO:0006508">
    <property type="term" value="P:proteolysis"/>
    <property type="evidence" value="ECO:0007669"/>
    <property type="project" value="UniProtKB-KW"/>
</dbReference>
<evidence type="ECO:0000256" key="8">
    <source>
        <dbReference type="ARBA" id="ARBA00022737"/>
    </source>
</evidence>
<evidence type="ECO:0000256" key="3">
    <source>
        <dbReference type="ARBA" id="ARBA00010541"/>
    </source>
</evidence>
<reference evidence="17 18" key="1">
    <citation type="submission" date="2024-06" db="EMBL/GenBank/DDBJ databases">
        <title>Genomics of switchgrass bacterial isolates.</title>
        <authorList>
            <person name="Shade A."/>
        </authorList>
    </citation>
    <scope>NUCLEOTIDE SEQUENCE [LARGE SCALE GENOMIC DNA]</scope>
    <source>
        <strain evidence="17 18">PvP084</strain>
    </source>
</reference>